<name>A0A7E5A0B1_PANRE</name>
<proteinExistence type="predicted"/>
<dbReference type="WBParaSite" id="Pan_g6978.t1">
    <property type="protein sequence ID" value="Pan_g6978.t1"/>
    <property type="gene ID" value="Pan_g6978"/>
</dbReference>
<evidence type="ECO:0000256" key="2">
    <source>
        <dbReference type="SAM" id="Phobius"/>
    </source>
</evidence>
<keyword evidence="2" id="KW-0812">Transmembrane</keyword>
<feature type="transmembrane region" description="Helical" evidence="2">
    <location>
        <begin position="12"/>
        <end position="31"/>
    </location>
</feature>
<organism evidence="3 4">
    <name type="scientific">Panagrellus redivivus</name>
    <name type="common">Microworm</name>
    <dbReference type="NCBI Taxonomy" id="6233"/>
    <lineage>
        <taxon>Eukaryota</taxon>
        <taxon>Metazoa</taxon>
        <taxon>Ecdysozoa</taxon>
        <taxon>Nematoda</taxon>
        <taxon>Chromadorea</taxon>
        <taxon>Rhabditida</taxon>
        <taxon>Tylenchina</taxon>
        <taxon>Panagrolaimomorpha</taxon>
        <taxon>Panagrolaimoidea</taxon>
        <taxon>Panagrolaimidae</taxon>
        <taxon>Panagrellus</taxon>
    </lineage>
</organism>
<dbReference type="AlphaFoldDB" id="A0A7E5A0B1"/>
<dbReference type="Proteomes" id="UP000492821">
    <property type="component" value="Unassembled WGS sequence"/>
</dbReference>
<reference evidence="3" key="1">
    <citation type="journal article" date="2013" name="Genetics">
        <title>The draft genome and transcriptome of Panagrellus redivivus are shaped by the harsh demands of a free-living lifestyle.</title>
        <authorList>
            <person name="Srinivasan J."/>
            <person name="Dillman A.R."/>
            <person name="Macchietto M.G."/>
            <person name="Heikkinen L."/>
            <person name="Lakso M."/>
            <person name="Fracchia K.M."/>
            <person name="Antoshechkin I."/>
            <person name="Mortazavi A."/>
            <person name="Wong G."/>
            <person name="Sternberg P.W."/>
        </authorList>
    </citation>
    <scope>NUCLEOTIDE SEQUENCE [LARGE SCALE GENOMIC DNA]</scope>
    <source>
        <strain evidence="3">MT8872</strain>
    </source>
</reference>
<reference evidence="4" key="2">
    <citation type="submission" date="2020-10" db="UniProtKB">
        <authorList>
            <consortium name="WormBaseParasite"/>
        </authorList>
    </citation>
    <scope>IDENTIFICATION</scope>
</reference>
<sequence>MGPPSSFLPSPLSALLAFVSVVVVVVGGNGAKRPPTSMERNARASTSSFHQIFKMPLILDSREAGFSRFDHLQVERGQCWDAHNGMGGDSMKPRESAPNAFYGSTLLQ</sequence>
<evidence type="ECO:0000313" key="4">
    <source>
        <dbReference type="WBParaSite" id="Pan_g6978.t1"/>
    </source>
</evidence>
<protein>
    <submittedName>
        <fullName evidence="4">Secreted protein</fullName>
    </submittedName>
</protein>
<evidence type="ECO:0000313" key="3">
    <source>
        <dbReference type="Proteomes" id="UP000492821"/>
    </source>
</evidence>
<evidence type="ECO:0000256" key="1">
    <source>
        <dbReference type="SAM" id="MobiDB-lite"/>
    </source>
</evidence>
<accession>A0A7E5A0B1</accession>
<keyword evidence="2" id="KW-1133">Transmembrane helix</keyword>
<feature type="region of interest" description="Disordered" evidence="1">
    <location>
        <begin position="85"/>
        <end position="108"/>
    </location>
</feature>
<keyword evidence="2" id="KW-0472">Membrane</keyword>
<keyword evidence="3" id="KW-1185">Reference proteome</keyword>